<name>A0ACC1XAL7_MELAZ</name>
<protein>
    <submittedName>
        <fullName evidence="1">Polyol transporter like</fullName>
    </submittedName>
</protein>
<gene>
    <name evidence="1" type="ORF">OWV82_018370</name>
</gene>
<keyword evidence="2" id="KW-1185">Reference proteome</keyword>
<evidence type="ECO:0000313" key="2">
    <source>
        <dbReference type="Proteomes" id="UP001164539"/>
    </source>
</evidence>
<sequence>MQFNCALEPDEHHYYYHQLPDSESPSHKEGDPINKRRYEESWHKGAAELESQKHNAPQGVSVNKKKARLNKYALAGAILASTNSILLGYDIGVMSGAVLYIRDNLKITSIQVEILVGSLNVCSLIGSLASGRTSDCIGRRYTIVLAAATFLIGALLMGLAPSFIFLMAGRVVAGIGVGYSLMIAPVYTTEISPAMNRGFLSSLPEVFINFGILLGYISNYALSGLPEHINWRLMLGLAAVPAIAVAFGVLAMPESPRWLVMKGRFAEAKLALIKTSDSEEEAEMRLEEMTKAVSDLPHATTSNNWRGEGVWKELLLRPSRPLRRILIAAIGVNFFMQASGNDAVVYYSPEVFKDAGISRKRQLVGVTVIMGMAKTTFVLISAVFLDHFGRRPLLMLGSIGMAVSLAGLGLGSKFLEQSESKPAWAIVLCVIAVCAAVSFFSIGLGPITWVYSSEIFPTKYRAQGSSLAISVNRLVSGIVAMTFLSISREITFGGMFFALAGIMAVGTIFFYFFLPETKGKSLEDIWVLFEDKSP</sequence>
<reference evidence="1 2" key="1">
    <citation type="journal article" date="2023" name="Science">
        <title>Complex scaffold remodeling in plant triterpene biosynthesis.</title>
        <authorList>
            <person name="De La Pena R."/>
            <person name="Hodgson H."/>
            <person name="Liu J.C."/>
            <person name="Stephenson M.J."/>
            <person name="Martin A.C."/>
            <person name="Owen C."/>
            <person name="Harkess A."/>
            <person name="Leebens-Mack J."/>
            <person name="Jimenez L.E."/>
            <person name="Osbourn A."/>
            <person name="Sattely E.S."/>
        </authorList>
    </citation>
    <scope>NUCLEOTIDE SEQUENCE [LARGE SCALE GENOMIC DNA]</scope>
    <source>
        <strain evidence="2">cv. JPN11</strain>
        <tissue evidence="1">Leaf</tissue>
    </source>
</reference>
<accession>A0ACC1XAL7</accession>
<dbReference type="Proteomes" id="UP001164539">
    <property type="component" value="Chromosome 10"/>
</dbReference>
<organism evidence="1 2">
    <name type="scientific">Melia azedarach</name>
    <name type="common">Chinaberry tree</name>
    <dbReference type="NCBI Taxonomy" id="155640"/>
    <lineage>
        <taxon>Eukaryota</taxon>
        <taxon>Viridiplantae</taxon>
        <taxon>Streptophyta</taxon>
        <taxon>Embryophyta</taxon>
        <taxon>Tracheophyta</taxon>
        <taxon>Spermatophyta</taxon>
        <taxon>Magnoliopsida</taxon>
        <taxon>eudicotyledons</taxon>
        <taxon>Gunneridae</taxon>
        <taxon>Pentapetalae</taxon>
        <taxon>rosids</taxon>
        <taxon>malvids</taxon>
        <taxon>Sapindales</taxon>
        <taxon>Meliaceae</taxon>
        <taxon>Melia</taxon>
    </lineage>
</organism>
<evidence type="ECO:0000313" key="1">
    <source>
        <dbReference type="EMBL" id="KAJ4708425.1"/>
    </source>
</evidence>
<proteinExistence type="predicted"/>
<comment type="caution">
    <text evidence="1">The sequence shown here is derived from an EMBL/GenBank/DDBJ whole genome shotgun (WGS) entry which is preliminary data.</text>
</comment>
<dbReference type="EMBL" id="CM051403">
    <property type="protein sequence ID" value="KAJ4708425.1"/>
    <property type="molecule type" value="Genomic_DNA"/>
</dbReference>